<dbReference type="Pfam" id="PF07963">
    <property type="entry name" value="N_methyl"/>
    <property type="match status" value="1"/>
</dbReference>
<keyword evidence="6 11" id="KW-0812">Transmembrane</keyword>
<evidence type="ECO:0000256" key="10">
    <source>
        <dbReference type="ARBA" id="ARBA00030775"/>
    </source>
</evidence>
<dbReference type="NCBIfam" id="TIGR02532">
    <property type="entry name" value="IV_pilin_GFxxxE"/>
    <property type="match status" value="1"/>
</dbReference>
<organism evidence="13 14">
    <name type="scientific">Syntrophotalea carbinolica (strain DSM 2380 / NBRC 103641 / GraBd1)</name>
    <name type="common">Pelobacter carbinolicus</name>
    <dbReference type="NCBI Taxonomy" id="338963"/>
    <lineage>
        <taxon>Bacteria</taxon>
        <taxon>Pseudomonadati</taxon>
        <taxon>Thermodesulfobacteriota</taxon>
        <taxon>Desulfuromonadia</taxon>
        <taxon>Desulfuromonadales</taxon>
        <taxon>Syntrophotaleaceae</taxon>
        <taxon>Syntrophotalea</taxon>
    </lineage>
</organism>
<dbReference type="GO" id="GO:0005886">
    <property type="term" value="C:plasma membrane"/>
    <property type="evidence" value="ECO:0007669"/>
    <property type="project" value="UniProtKB-SubCell"/>
</dbReference>
<proteinExistence type="inferred from homology"/>
<dbReference type="eggNOG" id="COG4970">
    <property type="taxonomic scope" value="Bacteria"/>
</dbReference>
<dbReference type="GO" id="GO:0015627">
    <property type="term" value="C:type II protein secretion system complex"/>
    <property type="evidence" value="ECO:0007669"/>
    <property type="project" value="InterPro"/>
</dbReference>
<evidence type="ECO:0000256" key="8">
    <source>
        <dbReference type="ARBA" id="ARBA00023136"/>
    </source>
</evidence>
<gene>
    <name evidence="13" type="primary">fimU</name>
    <name evidence="13" type="ordered locus">Pcar_2159</name>
</gene>
<comment type="subcellular location">
    <subcellularLocation>
        <location evidence="1">Cell inner membrane</location>
        <topology evidence="1">Single-pass membrane protein</topology>
    </subcellularLocation>
</comment>
<keyword evidence="5" id="KW-0997">Cell inner membrane</keyword>
<keyword evidence="3" id="KW-1003">Cell membrane</keyword>
<feature type="transmembrane region" description="Helical" evidence="11">
    <location>
        <begin position="20"/>
        <end position="43"/>
    </location>
</feature>
<dbReference type="EMBL" id="CP000142">
    <property type="protein sequence ID" value="ABA89398.2"/>
    <property type="molecule type" value="Genomic_DNA"/>
</dbReference>
<name>Q3A2K9_SYNC1</name>
<dbReference type="InterPro" id="IPR022346">
    <property type="entry name" value="T2SS_GspH"/>
</dbReference>
<sequence length="190" mass="20046">MAIRNVSPSSRDRGLCRAGFTLIELIVTIVVAGILLAIAVPAFRGLVLSNRLMTQTNEVVRTLNLTRQEAIKRGVRVTICPSNDGATCSGAGTWEQGWIVFNDPNANAAPDAAETILFVNNGLGGLVTLRTGANFTNSLSYLPNGISRGGGGLPNDTFRMCDQRGTANAFSIVINSVGRVRADRGAAQCP</sequence>
<evidence type="ECO:0000256" key="4">
    <source>
        <dbReference type="ARBA" id="ARBA00022481"/>
    </source>
</evidence>
<dbReference type="HOGENOM" id="CLU_084761_1_4_7"/>
<evidence type="ECO:0000313" key="13">
    <source>
        <dbReference type="EMBL" id="ABA89398.2"/>
    </source>
</evidence>
<keyword evidence="14" id="KW-1185">Reference proteome</keyword>
<dbReference type="Pfam" id="PF12019">
    <property type="entry name" value="GspH"/>
    <property type="match status" value="1"/>
</dbReference>
<dbReference type="GO" id="GO:0015628">
    <property type="term" value="P:protein secretion by the type II secretion system"/>
    <property type="evidence" value="ECO:0007669"/>
    <property type="project" value="InterPro"/>
</dbReference>
<dbReference type="PROSITE" id="PS00409">
    <property type="entry name" value="PROKAR_NTER_METHYL"/>
    <property type="match status" value="1"/>
</dbReference>
<keyword evidence="7 11" id="KW-1133">Transmembrane helix</keyword>
<keyword evidence="4" id="KW-0488">Methylation</keyword>
<dbReference type="KEGG" id="pca:Pcar_2159"/>
<evidence type="ECO:0000256" key="5">
    <source>
        <dbReference type="ARBA" id="ARBA00022519"/>
    </source>
</evidence>
<evidence type="ECO:0000256" key="7">
    <source>
        <dbReference type="ARBA" id="ARBA00022989"/>
    </source>
</evidence>
<feature type="domain" description="General secretion pathway GspH" evidence="12">
    <location>
        <begin position="55"/>
        <end position="178"/>
    </location>
</feature>
<dbReference type="InterPro" id="IPR045584">
    <property type="entry name" value="Pilin-like"/>
</dbReference>
<evidence type="ECO:0000256" key="3">
    <source>
        <dbReference type="ARBA" id="ARBA00022475"/>
    </source>
</evidence>
<dbReference type="STRING" id="338963.Pcar_2159"/>
<dbReference type="OrthoDB" id="5396583at2"/>
<dbReference type="AlphaFoldDB" id="Q3A2K9"/>
<dbReference type="InterPro" id="IPR012902">
    <property type="entry name" value="N_methyl_site"/>
</dbReference>
<comment type="similarity">
    <text evidence="9">Belongs to the GSP H family.</text>
</comment>
<dbReference type="Proteomes" id="UP000002534">
    <property type="component" value="Chromosome"/>
</dbReference>
<evidence type="ECO:0000256" key="11">
    <source>
        <dbReference type="SAM" id="Phobius"/>
    </source>
</evidence>
<accession>Q3A2K9</accession>
<evidence type="ECO:0000259" key="12">
    <source>
        <dbReference type="Pfam" id="PF12019"/>
    </source>
</evidence>
<evidence type="ECO:0000256" key="9">
    <source>
        <dbReference type="ARBA" id="ARBA00025772"/>
    </source>
</evidence>
<reference evidence="13 14" key="2">
    <citation type="journal article" date="2012" name="BMC Genomics">
        <title>The genome of Pelobacter carbinolicus reveals surprising metabolic capabilities and physiological features.</title>
        <authorList>
            <person name="Aklujkar M."/>
            <person name="Haveman S.A."/>
            <person name="Didonato R.Jr."/>
            <person name="Chertkov O."/>
            <person name="Han C.S."/>
            <person name="Land M.L."/>
            <person name="Brown P."/>
            <person name="Lovley D.R."/>
        </authorList>
    </citation>
    <scope>NUCLEOTIDE SEQUENCE [LARGE SCALE GENOMIC DNA]</scope>
    <source>
        <strain evidence="14">DSM 2380 / NBRC 103641 / GraBd1</strain>
    </source>
</reference>
<protein>
    <recommendedName>
        <fullName evidence="2">Type II secretion system protein H</fullName>
    </recommendedName>
    <alternativeName>
        <fullName evidence="10">General secretion pathway protein H</fullName>
    </alternativeName>
</protein>
<evidence type="ECO:0000256" key="6">
    <source>
        <dbReference type="ARBA" id="ARBA00022692"/>
    </source>
</evidence>
<evidence type="ECO:0000256" key="2">
    <source>
        <dbReference type="ARBA" id="ARBA00021549"/>
    </source>
</evidence>
<evidence type="ECO:0000313" key="14">
    <source>
        <dbReference type="Proteomes" id="UP000002534"/>
    </source>
</evidence>
<evidence type="ECO:0000256" key="1">
    <source>
        <dbReference type="ARBA" id="ARBA00004377"/>
    </source>
</evidence>
<dbReference type="SUPFAM" id="SSF54523">
    <property type="entry name" value="Pili subunits"/>
    <property type="match status" value="1"/>
</dbReference>
<dbReference type="Gene3D" id="3.55.40.10">
    <property type="entry name" value="minor pseudopilin epsh domain"/>
    <property type="match status" value="1"/>
</dbReference>
<reference evidence="14" key="1">
    <citation type="submission" date="2005-10" db="EMBL/GenBank/DDBJ databases">
        <title>Complete sequence of Pelobacter carbinolicus DSM 2380.</title>
        <authorList>
            <person name="Copeland A."/>
            <person name="Lucas S."/>
            <person name="Lapidus A."/>
            <person name="Barry K."/>
            <person name="Detter J.C."/>
            <person name="Glavina T."/>
            <person name="Hammon N."/>
            <person name="Israni S."/>
            <person name="Pitluck S."/>
            <person name="Chertkov O."/>
            <person name="Schmutz J."/>
            <person name="Larimer F."/>
            <person name="Land M."/>
            <person name="Kyrpides N."/>
            <person name="Ivanova N."/>
            <person name="Richardson P."/>
        </authorList>
    </citation>
    <scope>NUCLEOTIDE SEQUENCE [LARGE SCALE GENOMIC DNA]</scope>
    <source>
        <strain evidence="14">DSM 2380 / NBRC 103641 / GraBd1</strain>
    </source>
</reference>
<keyword evidence="8 11" id="KW-0472">Membrane</keyword>